<dbReference type="PANTHER" id="PTHR10048:SF22">
    <property type="entry name" value="PHOSPHATIDYLINOSITOL 4-KINASE BETA"/>
    <property type="match status" value="1"/>
</dbReference>
<dbReference type="GO" id="GO:0046854">
    <property type="term" value="P:phosphatidylinositol phosphate biosynthetic process"/>
    <property type="evidence" value="ECO:0007669"/>
    <property type="project" value="InterPro"/>
</dbReference>
<sequence>MGTTLTTCVVVSSAFPPLAGVLIQSCGWCTYELSLTAFSGCSQIVFGSQQGWNCHAVIVKSGDDCRQELLAMQLIEAFQRVFDVESLPLWLQPYKVLPTSSQTALIELLPDTLSVHSIKRSLPSGSSLADHFFRMFPKGTQTCEAAQRSFAQSLAGVQLWFVIFCKSRIATMQTLCLIRRCDLLRQVDLDFKIWRNTLHLAVKMVWHQHHDWCRAI</sequence>
<proteinExistence type="evidence at transcript level"/>
<dbReference type="EMBL" id="LC088572">
    <property type="protein sequence ID" value="BAV58260.1"/>
    <property type="molecule type" value="mRNA"/>
</dbReference>
<dbReference type="PROSITE" id="PS00915">
    <property type="entry name" value="PI3_4_KINASE_1"/>
    <property type="match status" value="1"/>
</dbReference>
<dbReference type="EMBL" id="LC088571">
    <property type="protein sequence ID" value="BAV58259.1"/>
    <property type="molecule type" value="mRNA"/>
</dbReference>
<protein>
    <submittedName>
        <fullName evidence="5">Phosphatidylinositol 4-kinase</fullName>
    </submittedName>
</protein>
<evidence type="ECO:0000259" key="4">
    <source>
        <dbReference type="PROSITE" id="PS50290"/>
    </source>
</evidence>
<evidence type="ECO:0000256" key="1">
    <source>
        <dbReference type="ARBA" id="ARBA00022679"/>
    </source>
</evidence>
<dbReference type="Pfam" id="PF00454">
    <property type="entry name" value="PI3_PI4_kinase"/>
    <property type="match status" value="1"/>
</dbReference>
<dbReference type="SMART" id="SM00146">
    <property type="entry name" value="PI3Kc"/>
    <property type="match status" value="1"/>
</dbReference>
<evidence type="ECO:0000256" key="2">
    <source>
        <dbReference type="ARBA" id="ARBA00022777"/>
    </source>
</evidence>
<organism evidence="5">
    <name type="scientific">Ulva partita</name>
    <dbReference type="NCBI Taxonomy" id="1605170"/>
    <lineage>
        <taxon>Eukaryota</taxon>
        <taxon>Viridiplantae</taxon>
        <taxon>Chlorophyta</taxon>
        <taxon>core chlorophytes</taxon>
        <taxon>Ulvophyceae</taxon>
        <taxon>OUU clade</taxon>
        <taxon>Ulvales</taxon>
        <taxon>Ulvaceae</taxon>
        <taxon>Ulva</taxon>
    </lineage>
</organism>
<feature type="chain" id="PRO_5008896833" evidence="3">
    <location>
        <begin position="21"/>
        <end position="216"/>
    </location>
</feature>
<dbReference type="PROSITE" id="PS50290">
    <property type="entry name" value="PI3_4_KINASE_3"/>
    <property type="match status" value="1"/>
</dbReference>
<dbReference type="AlphaFoldDB" id="A0A1C9ZPN7"/>
<name>A0A1C9ZPN7_9CHLO</name>
<dbReference type="GO" id="GO:0005737">
    <property type="term" value="C:cytoplasm"/>
    <property type="evidence" value="ECO:0007669"/>
    <property type="project" value="TreeGrafter"/>
</dbReference>
<evidence type="ECO:0000256" key="3">
    <source>
        <dbReference type="SAM" id="SignalP"/>
    </source>
</evidence>
<dbReference type="GO" id="GO:0016020">
    <property type="term" value="C:membrane"/>
    <property type="evidence" value="ECO:0007669"/>
    <property type="project" value="TreeGrafter"/>
</dbReference>
<dbReference type="SUPFAM" id="SSF56112">
    <property type="entry name" value="Protein kinase-like (PK-like)"/>
    <property type="match status" value="1"/>
</dbReference>
<dbReference type="InterPro" id="IPR018936">
    <property type="entry name" value="PI3/4_kinase_CS"/>
</dbReference>
<dbReference type="InterPro" id="IPR011009">
    <property type="entry name" value="Kinase-like_dom_sf"/>
</dbReference>
<gene>
    <name evidence="5" type="primary">01530m</name>
</gene>
<dbReference type="PANTHER" id="PTHR10048">
    <property type="entry name" value="PHOSPHATIDYLINOSITOL KINASE"/>
    <property type="match status" value="1"/>
</dbReference>
<dbReference type="GO" id="GO:0048015">
    <property type="term" value="P:phosphatidylinositol-mediated signaling"/>
    <property type="evidence" value="ECO:0007669"/>
    <property type="project" value="TreeGrafter"/>
</dbReference>
<dbReference type="InterPro" id="IPR000403">
    <property type="entry name" value="PI3/4_kinase_cat_dom"/>
</dbReference>
<evidence type="ECO:0000313" key="5">
    <source>
        <dbReference type="EMBL" id="BAV58259.1"/>
    </source>
</evidence>
<dbReference type="Gene3D" id="3.30.1010.10">
    <property type="entry name" value="Phosphatidylinositol 3-kinase Catalytic Subunit, Chain A, domain 4"/>
    <property type="match status" value="1"/>
</dbReference>
<keyword evidence="1" id="KW-0808">Transferase</keyword>
<keyword evidence="2 5" id="KW-0418">Kinase</keyword>
<feature type="domain" description="PI3K/PI4K catalytic" evidence="4">
    <location>
        <begin position="29"/>
        <end position="216"/>
    </location>
</feature>
<keyword evidence="3" id="KW-0732">Signal</keyword>
<accession>A0A1C9ZPN7</accession>
<feature type="signal peptide" evidence="3">
    <location>
        <begin position="1"/>
        <end position="20"/>
    </location>
</feature>
<dbReference type="InterPro" id="IPR015433">
    <property type="entry name" value="PI3/4_kinase"/>
</dbReference>
<dbReference type="GO" id="GO:0004430">
    <property type="term" value="F:1-phosphatidylinositol 4-kinase activity"/>
    <property type="evidence" value="ECO:0007669"/>
    <property type="project" value="TreeGrafter"/>
</dbReference>
<reference evidence="5" key="1">
    <citation type="submission" date="2015-10" db="EMBL/GenBank/DDBJ databases">
        <title>Evolution of the mating-type locus in an isomorphic haploid-diploid life cycle and isogamy.</title>
        <authorList>
            <person name="Yamazaki T."/>
            <person name="Suzuki R."/>
            <person name="Ichihara K."/>
            <person name="Toyoda A."/>
            <person name="Kuwano K."/>
            <person name="Kawano S."/>
        </authorList>
    </citation>
    <scope>NUCLEOTIDE SEQUENCE</scope>
    <source>
        <strain evidence="5">MGEC-2</strain>
    </source>
</reference>